<protein>
    <recommendedName>
        <fullName evidence="2">Bifunctional inhibitor/plant lipid transfer protein/seed storage helical domain-containing protein</fullName>
    </recommendedName>
</protein>
<reference evidence="3" key="1">
    <citation type="submission" date="2020-06" db="EMBL/GenBank/DDBJ databases">
        <authorList>
            <person name="Li T."/>
            <person name="Hu X."/>
            <person name="Zhang T."/>
            <person name="Song X."/>
            <person name="Zhang H."/>
            <person name="Dai N."/>
            <person name="Sheng W."/>
            <person name="Hou X."/>
            <person name="Wei L."/>
        </authorList>
    </citation>
    <scope>NUCLEOTIDE SEQUENCE</scope>
    <source>
        <strain evidence="3">3651</strain>
        <tissue evidence="3">Leaf</tissue>
    </source>
</reference>
<proteinExistence type="predicted"/>
<dbReference type="SUPFAM" id="SSF47699">
    <property type="entry name" value="Bifunctional inhibitor/lipid-transfer protein/seed storage 2S albumin"/>
    <property type="match status" value="1"/>
</dbReference>
<dbReference type="InterPro" id="IPR036312">
    <property type="entry name" value="Bifun_inhib/LTP/seed_sf"/>
</dbReference>
<dbReference type="AlphaFoldDB" id="A0AAE1Z0Z7"/>
<name>A0AAE1Z0Z7_9LAMI</name>
<feature type="domain" description="Bifunctional inhibitor/plant lipid transfer protein/seed storage helical" evidence="2">
    <location>
        <begin position="36"/>
        <end position="102"/>
    </location>
</feature>
<keyword evidence="1" id="KW-0732">Signal</keyword>
<reference evidence="3" key="2">
    <citation type="journal article" date="2024" name="Plant">
        <title>Genomic evolution and insights into agronomic trait innovations of Sesamum species.</title>
        <authorList>
            <person name="Miao H."/>
            <person name="Wang L."/>
            <person name="Qu L."/>
            <person name="Liu H."/>
            <person name="Sun Y."/>
            <person name="Le M."/>
            <person name="Wang Q."/>
            <person name="Wei S."/>
            <person name="Zheng Y."/>
            <person name="Lin W."/>
            <person name="Duan Y."/>
            <person name="Cao H."/>
            <person name="Xiong S."/>
            <person name="Wang X."/>
            <person name="Wei L."/>
            <person name="Li C."/>
            <person name="Ma Q."/>
            <person name="Ju M."/>
            <person name="Zhao R."/>
            <person name="Li G."/>
            <person name="Mu C."/>
            <person name="Tian Q."/>
            <person name="Mei H."/>
            <person name="Zhang T."/>
            <person name="Gao T."/>
            <person name="Zhang H."/>
        </authorList>
    </citation>
    <scope>NUCLEOTIDE SEQUENCE</scope>
    <source>
        <strain evidence="3">3651</strain>
    </source>
</reference>
<keyword evidence="4" id="KW-1185">Reference proteome</keyword>
<sequence length="122" mass="12928">MDGKKLSHCTIVLFLGLLFLTASPANALLDCVTGVIPSLLPCQNFLTNLLPILPTTQCCSAAKNFTGLDSPKNLCQCLKLNLLTSGILSFKLELLPNLCSITGLLDIVSCIVQPSTPKLPTA</sequence>
<feature type="signal peptide" evidence="1">
    <location>
        <begin position="1"/>
        <end position="27"/>
    </location>
</feature>
<dbReference type="InterPro" id="IPR016140">
    <property type="entry name" value="Bifunc_inhib/LTP/seed_store"/>
</dbReference>
<organism evidence="3 4">
    <name type="scientific">Sesamum alatum</name>
    <dbReference type="NCBI Taxonomy" id="300844"/>
    <lineage>
        <taxon>Eukaryota</taxon>
        <taxon>Viridiplantae</taxon>
        <taxon>Streptophyta</taxon>
        <taxon>Embryophyta</taxon>
        <taxon>Tracheophyta</taxon>
        <taxon>Spermatophyta</taxon>
        <taxon>Magnoliopsida</taxon>
        <taxon>eudicotyledons</taxon>
        <taxon>Gunneridae</taxon>
        <taxon>Pentapetalae</taxon>
        <taxon>asterids</taxon>
        <taxon>lamiids</taxon>
        <taxon>Lamiales</taxon>
        <taxon>Pedaliaceae</taxon>
        <taxon>Sesamum</taxon>
    </lineage>
</organism>
<dbReference type="Gene3D" id="1.10.110.10">
    <property type="entry name" value="Plant lipid-transfer and hydrophobic proteins"/>
    <property type="match status" value="1"/>
</dbReference>
<evidence type="ECO:0000313" key="4">
    <source>
        <dbReference type="Proteomes" id="UP001293254"/>
    </source>
</evidence>
<dbReference type="Pfam" id="PF00234">
    <property type="entry name" value="Tryp_alpha_amyl"/>
    <property type="match status" value="1"/>
</dbReference>
<comment type="caution">
    <text evidence="3">The sequence shown here is derived from an EMBL/GenBank/DDBJ whole genome shotgun (WGS) entry which is preliminary data.</text>
</comment>
<evidence type="ECO:0000256" key="1">
    <source>
        <dbReference type="SAM" id="SignalP"/>
    </source>
</evidence>
<gene>
    <name evidence="3" type="ORF">Salat_0272700</name>
</gene>
<dbReference type="EMBL" id="JACGWO010000001">
    <property type="protein sequence ID" value="KAK4439378.1"/>
    <property type="molecule type" value="Genomic_DNA"/>
</dbReference>
<accession>A0AAE1Z0Z7</accession>
<evidence type="ECO:0000313" key="3">
    <source>
        <dbReference type="EMBL" id="KAK4439378.1"/>
    </source>
</evidence>
<dbReference type="Proteomes" id="UP001293254">
    <property type="component" value="Unassembled WGS sequence"/>
</dbReference>
<evidence type="ECO:0000259" key="2">
    <source>
        <dbReference type="Pfam" id="PF00234"/>
    </source>
</evidence>
<feature type="chain" id="PRO_5042119819" description="Bifunctional inhibitor/plant lipid transfer protein/seed storage helical domain-containing protein" evidence="1">
    <location>
        <begin position="28"/>
        <end position="122"/>
    </location>
</feature>